<keyword evidence="2" id="KW-1185">Reference proteome</keyword>
<organism evidence="1">
    <name type="scientific">Strongyloides ratti</name>
    <name type="common">Parasitic roundworm</name>
    <dbReference type="NCBI Taxonomy" id="34506"/>
    <lineage>
        <taxon>Eukaryota</taxon>
        <taxon>Metazoa</taxon>
        <taxon>Ecdysozoa</taxon>
        <taxon>Nematoda</taxon>
        <taxon>Chromadorea</taxon>
        <taxon>Rhabditida</taxon>
        <taxon>Tylenchina</taxon>
        <taxon>Panagrolaimomorpha</taxon>
        <taxon>Strongyloidoidea</taxon>
        <taxon>Strongyloididae</taxon>
        <taxon>Strongyloides</taxon>
    </lineage>
</organism>
<dbReference type="CTD" id="36374901"/>
<reference evidence="3" key="2">
    <citation type="submission" date="2020-12" db="UniProtKB">
        <authorList>
            <consortium name="WormBaseParasite"/>
        </authorList>
    </citation>
    <scope>IDENTIFICATION</scope>
</reference>
<evidence type="ECO:0000313" key="2">
    <source>
        <dbReference type="Proteomes" id="UP000035682"/>
    </source>
</evidence>
<evidence type="ECO:0000313" key="4">
    <source>
        <dbReference type="WormBase" id="SRAE_1000080600"/>
    </source>
</evidence>
<accession>A0A090KYM1</accession>
<protein>
    <submittedName>
        <fullName evidence="1 3">Uncharacterized protein</fullName>
    </submittedName>
</protein>
<sequence>MCSNNFQNFTNLFNYGCYGMNNYTVNCNNFENINQINQYNNLLTSKKNSLNVGTLSNNSMLNTSKKVQNNFNPNLNSNFLVPISSNSNISLNSTIPRNDFLNYGINNILNEPSLIKQNETFLYPNHKYYYFDHNIHVPYFSTEMYNRVNFESIWSQKIDGSDLPCDDITTLRFFYNFGIHKFREIHGKNNDIENSSFQFPLINTDIKVEPNLTNSSKTTNRIMISNTPPDDNKKLGLLNCKELQKHLQTNQRIHSNSPVENLSFNHNQQLPKLDNYERTNTLSNEVTTKSLNCNILSDNQIMPHLEPQVFLNSFPLNDTTDSESKTPLTDIDNMIPNLQSFNSLSPPITLIDKKNSNLSKLCNDITINFEFKFNIEKNIQSYSKVTSVAITKKKVYFIDNTVDYNKVTINLTSTNETLKIINNSNENQFFYNNELKFEPLVCKKSININSQTKNTNKIIQIKDYSKYNLQSTISKPTKRRRKIDFTKDNSENNNSNCTENCLFSKKKLDLSPLKRSKFINFDPNNIISKYIKQLKNNNPLYDSDVNDSKSLNVITIFVEPKLLQALERLTLSYFNGKHYIIEKYNNTLQNAIDKIVSQELSGETLSSDMKNNNDCGESYSYDILEDNKKIRYIIITPDINNTLNQDTENISIEEKKKFEADVIKEALKKYLIKPVEIKKFPTQKVNIKAYVATPFFNTYLHYITNEYLNQIEQNFHTLNSLSKIVDTNISSNLNNSLQSQISNIVNSDILDVSMPINYDSINNFTNNNDINKAQNMEENFQSSKKTIEPKLGIPNMYQSPNTNNTSSQFSQKFFNIPMNSQSLFQNKANFKNLSTLYFNDFLKNFSNQQLIQHKEHLNSIRQLYSKILNGREE</sequence>
<reference evidence="1 2" key="1">
    <citation type="submission" date="2014-09" db="EMBL/GenBank/DDBJ databases">
        <authorList>
            <person name="Martin A.A."/>
        </authorList>
    </citation>
    <scope>NUCLEOTIDE SEQUENCE</scope>
    <source>
        <strain evidence="2">ED321</strain>
        <strain evidence="1">ED321 Heterogonic</strain>
    </source>
</reference>
<dbReference type="WormBase" id="SRAE_1000080600">
    <property type="protein sequence ID" value="SRP04901"/>
    <property type="gene ID" value="WBGene00257406"/>
</dbReference>
<dbReference type="WBParaSite" id="SRAE_1000080600.1">
    <property type="protein sequence ID" value="SRAE_1000080600.1"/>
    <property type="gene ID" value="WBGene00257406"/>
</dbReference>
<dbReference type="Proteomes" id="UP000035682">
    <property type="component" value="Unplaced"/>
</dbReference>
<dbReference type="EMBL" id="LN609528">
    <property type="protein sequence ID" value="CEF62536.1"/>
    <property type="molecule type" value="Genomic_DNA"/>
</dbReference>
<dbReference type="STRING" id="34506.A0A090KYM1"/>
<gene>
    <name evidence="1 3 4" type="ORF">SRAE_1000080600</name>
</gene>
<name>A0A090KYM1_STRRB</name>
<dbReference type="RefSeq" id="XP_024501738.1">
    <property type="nucleotide sequence ID" value="XM_024647684.1"/>
</dbReference>
<proteinExistence type="predicted"/>
<dbReference type="AlphaFoldDB" id="A0A090KYM1"/>
<evidence type="ECO:0000313" key="3">
    <source>
        <dbReference type="WBParaSite" id="SRAE_1000080600.1"/>
    </source>
</evidence>
<dbReference type="OrthoDB" id="10017659at2759"/>
<evidence type="ECO:0000313" key="1">
    <source>
        <dbReference type="EMBL" id="CEF62536.1"/>
    </source>
</evidence>
<dbReference type="GeneID" id="36374901"/>